<organism evidence="3 4">
    <name type="scientific">Marasmiellus scandens</name>
    <dbReference type="NCBI Taxonomy" id="2682957"/>
    <lineage>
        <taxon>Eukaryota</taxon>
        <taxon>Fungi</taxon>
        <taxon>Dikarya</taxon>
        <taxon>Basidiomycota</taxon>
        <taxon>Agaricomycotina</taxon>
        <taxon>Agaricomycetes</taxon>
        <taxon>Agaricomycetidae</taxon>
        <taxon>Agaricales</taxon>
        <taxon>Marasmiineae</taxon>
        <taxon>Omphalotaceae</taxon>
        <taxon>Marasmiellus</taxon>
    </lineage>
</organism>
<dbReference type="PANTHER" id="PTHR42908:SF8">
    <property type="entry name" value="TR-TYPE G DOMAIN-CONTAINING PROTEIN"/>
    <property type="match status" value="1"/>
</dbReference>
<dbReference type="Gene3D" id="2.40.30.10">
    <property type="entry name" value="Translation factors"/>
    <property type="match status" value="1"/>
</dbReference>
<dbReference type="Pfam" id="PF21018">
    <property type="entry name" value="BipA_C"/>
    <property type="match status" value="1"/>
</dbReference>
<dbReference type="InterPro" id="IPR000640">
    <property type="entry name" value="EFG_V-like"/>
</dbReference>
<dbReference type="InterPro" id="IPR009000">
    <property type="entry name" value="Transl_B-barrel_sf"/>
</dbReference>
<dbReference type="CDD" id="cd03710">
    <property type="entry name" value="BipA_TypA_C"/>
    <property type="match status" value="1"/>
</dbReference>
<dbReference type="EMBL" id="JBANRG010000095">
    <property type="protein sequence ID" value="KAK7436361.1"/>
    <property type="molecule type" value="Genomic_DNA"/>
</dbReference>
<dbReference type="Pfam" id="PF00679">
    <property type="entry name" value="EFG_C"/>
    <property type="match status" value="1"/>
</dbReference>
<evidence type="ECO:0000256" key="1">
    <source>
        <dbReference type="SAM" id="MobiDB-lite"/>
    </source>
</evidence>
<dbReference type="Gene3D" id="3.30.70.870">
    <property type="entry name" value="Elongation Factor G (Translational Gtpase), domain 3"/>
    <property type="match status" value="1"/>
</dbReference>
<dbReference type="Gene3D" id="3.40.50.300">
    <property type="entry name" value="P-loop containing nucleotide triphosphate hydrolases"/>
    <property type="match status" value="1"/>
</dbReference>
<protein>
    <recommendedName>
        <fullName evidence="2">Tr-type G domain-containing protein</fullName>
    </recommendedName>
</protein>
<feature type="domain" description="Tr-type G" evidence="2">
    <location>
        <begin position="30"/>
        <end position="267"/>
    </location>
</feature>
<dbReference type="SUPFAM" id="SSF50447">
    <property type="entry name" value="Translation proteins"/>
    <property type="match status" value="1"/>
</dbReference>
<dbReference type="PRINTS" id="PR00315">
    <property type="entry name" value="ELONGATNFCT"/>
</dbReference>
<dbReference type="PROSITE" id="PS00301">
    <property type="entry name" value="G_TR_1"/>
    <property type="match status" value="1"/>
</dbReference>
<dbReference type="InterPro" id="IPR035647">
    <property type="entry name" value="EFG_III/V"/>
</dbReference>
<dbReference type="InterPro" id="IPR027417">
    <property type="entry name" value="P-loop_NTPase"/>
</dbReference>
<dbReference type="Pfam" id="PF00009">
    <property type="entry name" value="GTP_EFTU"/>
    <property type="match status" value="1"/>
</dbReference>
<dbReference type="InterPro" id="IPR005225">
    <property type="entry name" value="Small_GTP-bd"/>
</dbReference>
<dbReference type="SUPFAM" id="SSF54980">
    <property type="entry name" value="EF-G C-terminal domain-like"/>
    <property type="match status" value="2"/>
</dbReference>
<reference evidence="3 4" key="1">
    <citation type="submission" date="2024-01" db="EMBL/GenBank/DDBJ databases">
        <title>A draft genome for the cacao thread blight pathogen Marasmiellus scandens.</title>
        <authorList>
            <person name="Baruah I.K."/>
            <person name="Leung J."/>
            <person name="Bukari Y."/>
            <person name="Amoako-Attah I."/>
            <person name="Meinhardt L.W."/>
            <person name="Bailey B.A."/>
            <person name="Cohen S.P."/>
        </authorList>
    </citation>
    <scope>NUCLEOTIDE SEQUENCE [LARGE SCALE GENOMIC DNA]</scope>
    <source>
        <strain evidence="3 4">GH-19</strain>
    </source>
</reference>
<gene>
    <name evidence="3" type="ORF">VKT23_019209</name>
</gene>
<dbReference type="InterPro" id="IPR047041">
    <property type="entry name" value="BipA_GTP-bd_dom"/>
</dbReference>
<accession>A0ABR1IRI2</accession>
<evidence type="ECO:0000313" key="3">
    <source>
        <dbReference type="EMBL" id="KAK7436361.1"/>
    </source>
</evidence>
<dbReference type="InterPro" id="IPR048876">
    <property type="entry name" value="BipA_C"/>
</dbReference>
<evidence type="ECO:0000313" key="4">
    <source>
        <dbReference type="Proteomes" id="UP001498398"/>
    </source>
</evidence>
<comment type="caution">
    <text evidence="3">The sequence shown here is derived from an EMBL/GenBank/DDBJ whole genome shotgun (WGS) entry which is preliminary data.</text>
</comment>
<dbReference type="Gene3D" id="3.30.70.240">
    <property type="match status" value="1"/>
</dbReference>
<dbReference type="Gene3D" id="2.40.50.250">
    <property type="entry name" value="bipa protein"/>
    <property type="match status" value="1"/>
</dbReference>
<feature type="region of interest" description="Disordered" evidence="1">
    <location>
        <begin position="71"/>
        <end position="90"/>
    </location>
</feature>
<dbReference type="NCBIfam" id="TIGR00231">
    <property type="entry name" value="small_GTP"/>
    <property type="match status" value="1"/>
</dbReference>
<evidence type="ECO:0000259" key="2">
    <source>
        <dbReference type="PROSITE" id="PS51722"/>
    </source>
</evidence>
<name>A0ABR1IRI2_9AGAR</name>
<keyword evidence="4" id="KW-1185">Reference proteome</keyword>
<dbReference type="InterPro" id="IPR035651">
    <property type="entry name" value="BipA_V"/>
</dbReference>
<dbReference type="Proteomes" id="UP001498398">
    <property type="component" value="Unassembled WGS sequence"/>
</dbReference>
<dbReference type="PROSITE" id="PS51722">
    <property type="entry name" value="G_TR_2"/>
    <property type="match status" value="1"/>
</dbReference>
<dbReference type="InterPro" id="IPR031157">
    <property type="entry name" value="G_TR_CS"/>
</dbReference>
<dbReference type="InterPro" id="IPR042116">
    <property type="entry name" value="TypA/BipA_C"/>
</dbReference>
<dbReference type="CDD" id="cd01891">
    <property type="entry name" value="TypA_BipA"/>
    <property type="match status" value="1"/>
</dbReference>
<dbReference type="InterPro" id="IPR000795">
    <property type="entry name" value="T_Tr_GTP-bd_dom"/>
</dbReference>
<feature type="compositionally biased region" description="Low complexity" evidence="1">
    <location>
        <begin position="72"/>
        <end position="86"/>
    </location>
</feature>
<sequence length="722" mass="77958">MLLARTTFGLLCRQTAFRCAHRTYATAAIENLRNIAIIAHVDHGKTTLVDQLLRQSGTIKRLSTLEQLQLTPAASSSPASGPGEAPTRLDNGFITRVMDSNDLEKERGITILSKCTSIMWNGMQINIVDTPGHADFGGEVERIMSMVDGVVLVVDATEGPMTQTRFVLSKALERGLKPLVVLNKADRPTSRPAQVESDLFDLFATLGATDEQMDYPVLYASAKQGWAQAEPPVLTTSSESGVELAEGSDGTMTPLLSLILSGTPAPTHLSRNDSFRMLTVQLESDPYLGTLYLGRIHSGEIKVGDEIVALAPADASDPSATNTDTDKATDTPTIVATGKIKKLFSRLGLEKVERQSAGAGEIVSIAASLKLPPGVSGINLTFAVSSASSDPSQLKPLPSTPISPPTISTYIYPNDSPFASREGTKLTSQLIRDRLYKEAETNVALRVLPGPTTESLELRGRGILHLGVLFEQMRREGFEFAIGPPKAVLKPDPEFVEKGGEPNESTGAGMLEPIEECVIRVREEYAGSVIEKLTLRKGEMKAYHAADSEAGGEEGFVRIEMDVPARGLIGYMAGEFKNDVHGEGTLNHLFSRYEKYKGPIGSRRTGSLISMAMGESSGYAMAPLQARGIMFISPGTQVYPGLVIGETNKPGDLSVNPCLKKQLTNIRAAGADEKIVVAPPKQMTLEEYISWMEEGEVVEVTPKSVRLRKVDFKEKRRGGGKK</sequence>
<proteinExistence type="predicted"/>
<dbReference type="SUPFAM" id="SSF52540">
    <property type="entry name" value="P-loop containing nucleoside triphosphate hydrolases"/>
    <property type="match status" value="1"/>
</dbReference>
<dbReference type="PANTHER" id="PTHR42908">
    <property type="entry name" value="TRANSLATION ELONGATION FACTOR-RELATED"/>
    <property type="match status" value="1"/>
</dbReference>